<dbReference type="GO" id="GO:0003677">
    <property type="term" value="F:DNA binding"/>
    <property type="evidence" value="ECO:0007669"/>
    <property type="project" value="UniProtKB-KW"/>
</dbReference>
<evidence type="ECO:0000313" key="7">
    <source>
        <dbReference type="Proteomes" id="UP000282957"/>
    </source>
</evidence>
<dbReference type="CDD" id="cd04485">
    <property type="entry name" value="DnaE_OBF"/>
    <property type="match status" value="1"/>
</dbReference>
<comment type="caution">
    <text evidence="6">The sequence shown here is derived from an EMBL/GenBank/DDBJ whole genome shotgun (WGS) entry which is preliminary data.</text>
</comment>
<feature type="domain" description="OB" evidence="4">
    <location>
        <begin position="169"/>
        <end position="240"/>
    </location>
</feature>
<organism evidence="6 7">
    <name type="scientific">Rhodovarius crocodyli</name>
    <dbReference type="NCBI Taxonomy" id="1979269"/>
    <lineage>
        <taxon>Bacteria</taxon>
        <taxon>Pseudomonadati</taxon>
        <taxon>Pseudomonadota</taxon>
        <taxon>Alphaproteobacteria</taxon>
        <taxon>Acetobacterales</taxon>
        <taxon>Roseomonadaceae</taxon>
        <taxon>Rhodovarius</taxon>
    </lineage>
</organism>
<feature type="compositionally biased region" description="Basic and acidic residues" evidence="3">
    <location>
        <begin position="261"/>
        <end position="283"/>
    </location>
</feature>
<dbReference type="Proteomes" id="UP000282957">
    <property type="component" value="Unassembled WGS sequence"/>
</dbReference>
<dbReference type="PANTHER" id="PTHR32294">
    <property type="entry name" value="DNA POLYMERASE III SUBUNIT ALPHA"/>
    <property type="match status" value="1"/>
</dbReference>
<dbReference type="PANTHER" id="PTHR32294:SF4">
    <property type="entry name" value="ERROR-PRONE DNA POLYMERASE"/>
    <property type="match status" value="1"/>
</dbReference>
<dbReference type="AlphaFoldDB" id="A0A437MJ64"/>
<dbReference type="RefSeq" id="WP_127786899.1">
    <property type="nucleotide sequence ID" value="NZ_SACL01000002.1"/>
</dbReference>
<dbReference type="Pfam" id="PF14579">
    <property type="entry name" value="HHH_6"/>
    <property type="match status" value="1"/>
</dbReference>
<evidence type="ECO:0000256" key="3">
    <source>
        <dbReference type="SAM" id="MobiDB-lite"/>
    </source>
</evidence>
<dbReference type="GO" id="GO:0008408">
    <property type="term" value="F:3'-5' exonuclease activity"/>
    <property type="evidence" value="ECO:0007669"/>
    <property type="project" value="InterPro"/>
</dbReference>
<comment type="similarity">
    <text evidence="1">Belongs to the DNA polymerase type-C family. DnaE2 subfamily.</text>
</comment>
<evidence type="ECO:0000256" key="1">
    <source>
        <dbReference type="ARBA" id="ARBA00007391"/>
    </source>
</evidence>
<feature type="domain" description="DNA polymerase helix-hairpin-helix motif" evidence="5">
    <location>
        <begin position="12"/>
        <end position="78"/>
    </location>
</feature>
<name>A0A437MJ64_9PROT</name>
<sequence>MDERWLTRREGEFAVRLGLRMVKGLSNPHAAAIVAARGGAPFRSTDELWHRAGVPAAAMVQLAEADAFQPSLGLARREALWALKPLRDEPLPLFAAASQQAEMLVPEVHEPGVTLRPMTAGGEVVKDYGHVGLTLRDHPLTFLREDLKRRRIVTCAEAAAARDGKWLEVAGIVLIRQRPGSAKGVMFITIEDETGIANLVIWPSMFEQERRTILSAGMLAVKGRIQREGEVVHLVAKRLTDMSPELAGVGERDTPFPVPHGRGDEFHNFSSAPDHRDAPPRGLRTRDIYIPDLHIDSIKVRPRNFR</sequence>
<dbReference type="EMBL" id="SACL01000002">
    <property type="protein sequence ID" value="RVT97671.1"/>
    <property type="molecule type" value="Genomic_DNA"/>
</dbReference>
<dbReference type="Pfam" id="PF01336">
    <property type="entry name" value="tRNA_anti-codon"/>
    <property type="match status" value="1"/>
</dbReference>
<dbReference type="InterPro" id="IPR004805">
    <property type="entry name" value="DnaE2/DnaE/PolC"/>
</dbReference>
<feature type="region of interest" description="Disordered" evidence="3">
    <location>
        <begin position="246"/>
        <end position="283"/>
    </location>
</feature>
<keyword evidence="6" id="KW-0238">DNA-binding</keyword>
<proteinExistence type="inferred from homology"/>
<evidence type="ECO:0000256" key="2">
    <source>
        <dbReference type="ARBA" id="ARBA00017273"/>
    </source>
</evidence>
<protein>
    <recommendedName>
        <fullName evidence="2">Error-prone DNA polymerase</fullName>
    </recommendedName>
</protein>
<gene>
    <name evidence="6" type="ORF">EOD42_07600</name>
</gene>
<dbReference type="InterPro" id="IPR004365">
    <property type="entry name" value="NA-bd_OB_tRNA"/>
</dbReference>
<accession>A0A437MJ64</accession>
<evidence type="ECO:0000313" key="6">
    <source>
        <dbReference type="EMBL" id="RVT97671.1"/>
    </source>
</evidence>
<dbReference type="InterPro" id="IPR029460">
    <property type="entry name" value="DNAPol_HHH"/>
</dbReference>
<evidence type="ECO:0000259" key="4">
    <source>
        <dbReference type="Pfam" id="PF01336"/>
    </source>
</evidence>
<keyword evidence="7" id="KW-1185">Reference proteome</keyword>
<dbReference type="OrthoDB" id="200308at2"/>
<evidence type="ECO:0000259" key="5">
    <source>
        <dbReference type="Pfam" id="PF14579"/>
    </source>
</evidence>
<dbReference type="GO" id="GO:0006260">
    <property type="term" value="P:DNA replication"/>
    <property type="evidence" value="ECO:0007669"/>
    <property type="project" value="InterPro"/>
</dbReference>
<reference evidence="6 7" key="1">
    <citation type="submission" date="2019-01" db="EMBL/GenBank/DDBJ databases">
        <authorList>
            <person name="Chen W.-M."/>
        </authorList>
    </citation>
    <scope>NUCLEOTIDE SEQUENCE [LARGE SCALE GENOMIC DNA]</scope>
    <source>
        <strain evidence="6 7">CCP-6</strain>
    </source>
</reference>